<dbReference type="CDD" id="cd03233">
    <property type="entry name" value="ABCG_PDR_domain1"/>
    <property type="match status" value="1"/>
</dbReference>
<organism evidence="11 12">
    <name type="scientific">Talaromyces rugulosus</name>
    <name type="common">Penicillium rugulosum</name>
    <dbReference type="NCBI Taxonomy" id="121627"/>
    <lineage>
        <taxon>Eukaryota</taxon>
        <taxon>Fungi</taxon>
        <taxon>Dikarya</taxon>
        <taxon>Ascomycota</taxon>
        <taxon>Pezizomycotina</taxon>
        <taxon>Eurotiomycetes</taxon>
        <taxon>Eurotiomycetidae</taxon>
        <taxon>Eurotiales</taxon>
        <taxon>Trichocomaceae</taxon>
        <taxon>Talaromyces</taxon>
        <taxon>Talaromyces sect. Islandici</taxon>
    </lineage>
</organism>
<feature type="transmembrane region" description="Helical" evidence="9">
    <location>
        <begin position="1097"/>
        <end position="1114"/>
    </location>
</feature>
<dbReference type="GO" id="GO:0016020">
    <property type="term" value="C:membrane"/>
    <property type="evidence" value="ECO:0007669"/>
    <property type="project" value="UniProtKB-SubCell"/>
</dbReference>
<keyword evidence="7 9" id="KW-1133">Transmembrane helix</keyword>
<dbReference type="RefSeq" id="XP_035347941.1">
    <property type="nucleotide sequence ID" value="XM_035492048.1"/>
</dbReference>
<dbReference type="GO" id="GO:0005524">
    <property type="term" value="F:ATP binding"/>
    <property type="evidence" value="ECO:0007669"/>
    <property type="project" value="UniProtKB-KW"/>
</dbReference>
<accession>A0A7H8R6C7</accession>
<keyword evidence="4 9" id="KW-0812">Transmembrane</keyword>
<keyword evidence="5" id="KW-0547">Nucleotide-binding</keyword>
<comment type="similarity">
    <text evidence="2">Belongs to the ABC transporter superfamily. ABCG family. PDR (TC 3.A.1.205) subfamily.</text>
</comment>
<feature type="transmembrane region" description="Helical" evidence="9">
    <location>
        <begin position="1168"/>
        <end position="1186"/>
    </location>
</feature>
<dbReference type="InterPro" id="IPR027417">
    <property type="entry name" value="P-loop_NTPase"/>
</dbReference>
<evidence type="ECO:0000313" key="12">
    <source>
        <dbReference type="Proteomes" id="UP000509510"/>
    </source>
</evidence>
<evidence type="ECO:0000313" key="11">
    <source>
        <dbReference type="EMBL" id="QKX61767.1"/>
    </source>
</evidence>
<comment type="subcellular location">
    <subcellularLocation>
        <location evidence="1">Membrane</location>
        <topology evidence="1">Multi-pass membrane protein</topology>
    </subcellularLocation>
</comment>
<feature type="domain" description="ABC transporter" evidence="10">
    <location>
        <begin position="733"/>
        <end position="979"/>
    </location>
</feature>
<dbReference type="Pfam" id="PF19055">
    <property type="entry name" value="ABC2_membrane_7"/>
    <property type="match status" value="1"/>
</dbReference>
<feature type="domain" description="ABC transporter" evidence="10">
    <location>
        <begin position="64"/>
        <end position="317"/>
    </location>
</feature>
<dbReference type="KEGG" id="trg:TRUGW13939_08923"/>
<keyword evidence="8 9" id="KW-0472">Membrane</keyword>
<dbReference type="Pfam" id="PF06422">
    <property type="entry name" value="PDR_CDR"/>
    <property type="match status" value="2"/>
</dbReference>
<dbReference type="InterPro" id="IPR003439">
    <property type="entry name" value="ABC_transporter-like_ATP-bd"/>
</dbReference>
<evidence type="ECO:0000256" key="1">
    <source>
        <dbReference type="ARBA" id="ARBA00004141"/>
    </source>
</evidence>
<dbReference type="InterPro" id="IPR010929">
    <property type="entry name" value="PDR_CDR_ABC"/>
</dbReference>
<dbReference type="PROSITE" id="PS50893">
    <property type="entry name" value="ABC_TRANSPORTER_2"/>
    <property type="match status" value="2"/>
</dbReference>
<keyword evidence="3" id="KW-0813">Transport</keyword>
<feature type="transmembrane region" description="Helical" evidence="9">
    <location>
        <begin position="522"/>
        <end position="543"/>
    </location>
</feature>
<dbReference type="GO" id="GO:0016887">
    <property type="term" value="F:ATP hydrolysis activity"/>
    <property type="evidence" value="ECO:0007669"/>
    <property type="project" value="InterPro"/>
</dbReference>
<dbReference type="Gene3D" id="3.40.50.300">
    <property type="entry name" value="P-loop containing nucleotide triphosphate hydrolases"/>
    <property type="match status" value="2"/>
</dbReference>
<sequence>MDTPTEAKGSEPANDHEINHLVDDFLSRQISSAGGCGKIILRDLSVIGAGVGHQLVSNVSVALAQLLDLAKPTTWLSRKPPSSRVLLHKITGTVGEGEMVMVVGRPGSGCSTFLKSIANMREEYLGMEGDVWYGSFDAATANKLTQGKVAFVTEDDVHFPTLSVKTTLRFALNARRPTSDPDRQTCIKRDLQTVLKLMGLDQAASVRVGNDYIRGVSGGQRRRVSLAEALCTRAGLFCFDNPTRGLDSSTAIRFIKVLREYTTRSRCATVMSLYQANDPAVSLFDKVVVLNEGHVAYYGPMCEAKGYFESLGFCCPPRVSVSDFLASMSGNPKGRIVRDGVERPVPVEPIDFQTRFQETRFYQQSLEEALAPPQVPSPPKSPGYSLPFYRQVYECTFRHYQVNLTDRASWIAEAAGTIVQALLLGTLFRNQQDVTEGLFTRGSALFFCVLIMSLQASAEFGNTFVQRPILLKQKSLLFYRPGAYALGQILADIPWKLVFVLYSLPIYWMINFQRSAGNFFTWLVALYIGMIALGVTFRAIAVFTTSPTRAVLPVGLLVNTLIMYTGFYITPPGMKVWLSWFRHLNPMYYMFESIALNEIGSSTYACSDQDTVPRGPAYNESIYQTCAVPGSVPGNLTLSGNLYLIAEYGFVHAHKWRNVGINAAFYVFFSIMVMIGMERFRTAGAQMSTIFYRHLPQYKSTSSSTSDIEKPAPGSEAIDEHNQVLGDLASGSLGEDNHLFAWRGLSLDLSNKKRLLHEVTGWLVPGSMTALMGMSGAGKTTLLDTLAQRIQIGVISGNLLLDGNTLPASMGRRTGFVHQNDIHLNSCTVREALQLSARLRRVASVSLEEKMAYIETVIRMLDMEDIADAIIGVPGAGLNLERRKRVSIGVELAAKPDILLFLDEPTSGLDGNSALSIVQLMRNLSNAGQTILCTIHQPSSQMIELFDSLLLLIPGGKTAYFGPLGPRCTTIIDYFARYTRRCGDTENPADYLLDISADPRMDWLLTWEQSPEYTKTQDYVQSIVDGKDTSKNPSSDRAHAASYLEQLHVVTSRAFTNYWRDSDYVLGKIQLNIWMGLLNGLTFLQLSNNLVDSRGRMFSIFVGVITGPVLSLQIEPRFVILRDQFLARENESRVYHWSVFVISALVVEIPFTLLGGLIYWLLWYYMVGYFYISTRAGYAFLMYELYSLFVASLAQLTAAIFPTALAAQVANGFIWLVVNTFNGPLSPPPLTPTGWRWFYNISPLFYFIEGIASNAMHALEIQCDPSEISVFRAPPSETCEQYTSQFFNMSSASGYLINPTATGQCEYCSYSNGDQYITQYDMSYSERGNNVGIFIGFIMFNYTMTLFATYLIFIFNWRKRYQK</sequence>
<keyword evidence="6" id="KW-0067">ATP-binding</keyword>
<dbReference type="PROSITE" id="PS00211">
    <property type="entry name" value="ABC_TRANSPORTER_1"/>
    <property type="match status" value="1"/>
</dbReference>
<dbReference type="InterPro" id="IPR043926">
    <property type="entry name" value="ABCG_dom"/>
</dbReference>
<dbReference type="Proteomes" id="UP000509510">
    <property type="component" value="Chromosome V"/>
</dbReference>
<evidence type="ECO:0000256" key="2">
    <source>
        <dbReference type="ARBA" id="ARBA00006012"/>
    </source>
</evidence>
<dbReference type="OrthoDB" id="245989at2759"/>
<dbReference type="Pfam" id="PF00005">
    <property type="entry name" value="ABC_tran"/>
    <property type="match status" value="2"/>
</dbReference>
<dbReference type="PANTHER" id="PTHR19241">
    <property type="entry name" value="ATP-BINDING CASSETTE TRANSPORTER"/>
    <property type="match status" value="1"/>
</dbReference>
<dbReference type="InterPro" id="IPR003593">
    <property type="entry name" value="AAA+_ATPase"/>
</dbReference>
<dbReference type="EMBL" id="CP055902">
    <property type="protein sequence ID" value="QKX61767.1"/>
    <property type="molecule type" value="Genomic_DNA"/>
</dbReference>
<feature type="transmembrane region" description="Helical" evidence="9">
    <location>
        <begin position="486"/>
        <end position="510"/>
    </location>
</feature>
<dbReference type="Pfam" id="PF01061">
    <property type="entry name" value="ABC2_membrane"/>
    <property type="match status" value="2"/>
</dbReference>
<dbReference type="SUPFAM" id="SSF52540">
    <property type="entry name" value="P-loop containing nucleoside triphosphate hydrolases"/>
    <property type="match status" value="2"/>
</dbReference>
<evidence type="ECO:0000256" key="8">
    <source>
        <dbReference type="ARBA" id="ARBA00023136"/>
    </source>
</evidence>
<proteinExistence type="inferred from homology"/>
<name>A0A7H8R6C7_TALRU</name>
<dbReference type="SMART" id="SM00382">
    <property type="entry name" value="AAA"/>
    <property type="match status" value="2"/>
</dbReference>
<dbReference type="InterPro" id="IPR034001">
    <property type="entry name" value="ABCG_PDR_1"/>
</dbReference>
<dbReference type="InterPro" id="IPR013525">
    <property type="entry name" value="ABC2_TM"/>
</dbReference>
<dbReference type="InterPro" id="IPR017871">
    <property type="entry name" value="ABC_transporter-like_CS"/>
</dbReference>
<evidence type="ECO:0000256" key="9">
    <source>
        <dbReference type="SAM" id="Phobius"/>
    </source>
</evidence>
<keyword evidence="12" id="KW-1185">Reference proteome</keyword>
<evidence type="ECO:0000256" key="5">
    <source>
        <dbReference type="ARBA" id="ARBA00022741"/>
    </source>
</evidence>
<feature type="transmembrane region" description="Helical" evidence="9">
    <location>
        <begin position="1331"/>
        <end position="1355"/>
    </location>
</feature>
<protein>
    <recommendedName>
        <fullName evidence="10">ABC transporter domain-containing protein</fullName>
    </recommendedName>
</protein>
<evidence type="ECO:0000256" key="3">
    <source>
        <dbReference type="ARBA" id="ARBA00022448"/>
    </source>
</evidence>
<evidence type="ECO:0000256" key="4">
    <source>
        <dbReference type="ARBA" id="ARBA00022692"/>
    </source>
</evidence>
<reference evidence="12" key="1">
    <citation type="submission" date="2020-06" db="EMBL/GenBank/DDBJ databases">
        <title>A chromosome-scale genome assembly of Talaromyces rugulosus W13939.</title>
        <authorList>
            <person name="Wang B."/>
            <person name="Guo L."/>
            <person name="Ye K."/>
            <person name="Wang L."/>
        </authorList>
    </citation>
    <scope>NUCLEOTIDE SEQUENCE [LARGE SCALE GENOMIC DNA]</scope>
    <source>
        <strain evidence="12">W13939</strain>
    </source>
</reference>
<evidence type="ECO:0000259" key="10">
    <source>
        <dbReference type="PROSITE" id="PS50893"/>
    </source>
</evidence>
<dbReference type="CDD" id="cd03232">
    <property type="entry name" value="ABCG_PDR_domain2"/>
    <property type="match status" value="1"/>
</dbReference>
<dbReference type="GO" id="GO:0140359">
    <property type="term" value="F:ABC-type transporter activity"/>
    <property type="evidence" value="ECO:0007669"/>
    <property type="project" value="InterPro"/>
</dbReference>
<feature type="transmembrane region" description="Helical" evidence="9">
    <location>
        <begin position="659"/>
        <end position="677"/>
    </location>
</feature>
<gene>
    <name evidence="11" type="ORF">TRUGW13939_08923</name>
</gene>
<dbReference type="InterPro" id="IPR034003">
    <property type="entry name" value="ABCG_PDR_2"/>
</dbReference>
<dbReference type="GeneID" id="55996407"/>
<feature type="transmembrane region" description="Helical" evidence="9">
    <location>
        <begin position="1134"/>
        <end position="1162"/>
    </location>
</feature>
<dbReference type="FunFam" id="3.40.50.300:FF:000054">
    <property type="entry name" value="ABC multidrug transporter atrF"/>
    <property type="match status" value="1"/>
</dbReference>
<feature type="transmembrane region" description="Helical" evidence="9">
    <location>
        <begin position="1198"/>
        <end position="1218"/>
    </location>
</feature>
<evidence type="ECO:0000256" key="6">
    <source>
        <dbReference type="ARBA" id="ARBA00022840"/>
    </source>
</evidence>
<evidence type="ECO:0000256" key="7">
    <source>
        <dbReference type="ARBA" id="ARBA00022989"/>
    </source>
</evidence>
<feature type="transmembrane region" description="Helical" evidence="9">
    <location>
        <begin position="550"/>
        <end position="569"/>
    </location>
</feature>